<dbReference type="InterPro" id="IPR001343">
    <property type="entry name" value="Hemolysn_Ca-bd"/>
</dbReference>
<comment type="caution">
    <text evidence="7">The sequence shown here is derived from an EMBL/GenBank/DDBJ whole genome shotgun (WGS) entry which is preliminary data.</text>
</comment>
<dbReference type="InterPro" id="IPR034033">
    <property type="entry name" value="Serralysin-like"/>
</dbReference>
<dbReference type="Pfam" id="PF00353">
    <property type="entry name" value="HemolysinCabind"/>
    <property type="match status" value="6"/>
</dbReference>
<dbReference type="Gene3D" id="2.150.10.10">
    <property type="entry name" value="Serralysin-like metalloprotease, C-terminal"/>
    <property type="match status" value="5"/>
</dbReference>
<comment type="cofactor">
    <cofactor evidence="1">
        <name>Ca(2+)</name>
        <dbReference type="ChEBI" id="CHEBI:29108"/>
    </cofactor>
</comment>
<organism evidence="7 8">
    <name type="scientific">Mesobaculum littorinae</name>
    <dbReference type="NCBI Taxonomy" id="2486419"/>
    <lineage>
        <taxon>Bacteria</taxon>
        <taxon>Pseudomonadati</taxon>
        <taxon>Pseudomonadota</taxon>
        <taxon>Alphaproteobacteria</taxon>
        <taxon>Rhodobacterales</taxon>
        <taxon>Roseobacteraceae</taxon>
        <taxon>Mesobaculum</taxon>
    </lineage>
</organism>
<proteinExistence type="inferred from homology"/>
<gene>
    <name evidence="7" type="ORF">EKE94_13930</name>
</gene>
<dbReference type="Pfam" id="PF13583">
    <property type="entry name" value="Reprolysin_4"/>
    <property type="match status" value="1"/>
</dbReference>
<evidence type="ECO:0000313" key="7">
    <source>
        <dbReference type="EMBL" id="RVV97625.1"/>
    </source>
</evidence>
<dbReference type="Pfam" id="PF04151">
    <property type="entry name" value="PPC"/>
    <property type="match status" value="1"/>
</dbReference>
<dbReference type="PRINTS" id="PR00313">
    <property type="entry name" value="CABNDNGRPT"/>
</dbReference>
<dbReference type="InterPro" id="IPR006026">
    <property type="entry name" value="Peptidase_Metallo"/>
</dbReference>
<dbReference type="EMBL" id="RQXX01000004">
    <property type="protein sequence ID" value="RVV97625.1"/>
    <property type="molecule type" value="Genomic_DNA"/>
</dbReference>
<dbReference type="GO" id="GO:0008237">
    <property type="term" value="F:metallopeptidase activity"/>
    <property type="evidence" value="ECO:0007669"/>
    <property type="project" value="InterPro"/>
</dbReference>
<dbReference type="Pfam" id="PF08548">
    <property type="entry name" value="Peptidase_M10_C"/>
    <property type="match status" value="1"/>
</dbReference>
<evidence type="ECO:0000256" key="2">
    <source>
        <dbReference type="ARBA" id="ARBA00004613"/>
    </source>
</evidence>
<dbReference type="InterPro" id="IPR024079">
    <property type="entry name" value="MetalloPept_cat_dom_sf"/>
</dbReference>
<dbReference type="OrthoDB" id="5242885at2"/>
<dbReference type="PROSITE" id="PS00330">
    <property type="entry name" value="HEMOLYSIN_CALCIUM"/>
    <property type="match status" value="2"/>
</dbReference>
<dbReference type="InterPro" id="IPR011049">
    <property type="entry name" value="Serralysin-like_metalloprot_C"/>
</dbReference>
<comment type="similarity">
    <text evidence="3">Belongs to the peptidase M10B family.</text>
</comment>
<sequence>MCTLCIQTATFDPSRHLDGNGVTDPALANLSEGADAAADIGTAYSMQPGDTFSGVLDAAGDRDWIGVTLEAGESYGIEILADGSGEGTLDDSFLRLYDARGNLLVDDDDGGQGLDSAITFTPVSSGTYYVAVGSYNDGGNGSYSVSIETSERGTPGSLDDLADFLTEGYWDDGVGRRSFDTSDSNQITVNLSALSSDAQQLARWALEAWELVADIDFAETGGRAQITFDDNQQGAFAGSSFNTNGVIQSSTVNIGSEWLTAYGTTIDTYSFATYIHEIGHALGLGHQGAYNGNAVYGRDETFANDSWQVSVMSYFSQTDNTTVNASYAAVITAMMADIVAIQDLYGASTVTSGNTVWGVGSTLPQGYLTEYFGSLSGRPTNSYDDGPVTFTIFDNGGVDTVNLSFSDRDDRIDMRGATFSDVAGLDGNVGIARGTVIEHLVAGSGNDDITGNDAGNRIDTGAGNDVATGGAGEDTLLGGTGQDMLRGGSAFDLLRGGVGNDTLIGENGRDTVHGEGGDDVLQDNGQRGPLGRDLFFAGFGDDTVFGGGASDTIFGGNGDDVLYGGLDNDEVYGGNNYDFILGMNGDDTLVGENGRDTVRGGNGNDLLQDNGQGGFHGADLFFGDNGNDTIFGGGGMDTVIGANGSDSLYGGLDRDEVFGGSQYDFLHGGAGDDTLQGDNGRDTVRGGNGNDLILDNVQGGVNGADIFFGEAGNDTFRIGGGNDTITGGTGSDTFVFAAGHGNDVVTDFDARDGNEVIDLSAIGAIGNIGDLRGAASQIGDDVRIDTGGGNSILLENVLFSDLDADDFTFV</sequence>
<accession>A0A438AG86</accession>
<dbReference type="CDD" id="cd04277">
    <property type="entry name" value="ZnMc_serralysin_like"/>
    <property type="match status" value="1"/>
</dbReference>
<keyword evidence="8" id="KW-1185">Reference proteome</keyword>
<keyword evidence="5" id="KW-0677">Repeat</keyword>
<dbReference type="InterPro" id="IPR018511">
    <property type="entry name" value="Hemolysin-typ_Ca-bd_CS"/>
</dbReference>
<dbReference type="Gene3D" id="3.40.390.10">
    <property type="entry name" value="Collagenase (Catalytic Domain)"/>
    <property type="match status" value="1"/>
</dbReference>
<dbReference type="InterPro" id="IPR013858">
    <property type="entry name" value="Peptidase_M10B_C"/>
</dbReference>
<comment type="subcellular location">
    <subcellularLocation>
        <location evidence="2">Secreted</location>
    </subcellularLocation>
</comment>
<dbReference type="PANTHER" id="PTHR38340:SF1">
    <property type="entry name" value="S-LAYER PROTEIN"/>
    <property type="match status" value="1"/>
</dbReference>
<dbReference type="InterPro" id="IPR007280">
    <property type="entry name" value="Peptidase_C_arc/bac"/>
</dbReference>
<dbReference type="AlphaFoldDB" id="A0A438AG86"/>
<dbReference type="SMART" id="SM00235">
    <property type="entry name" value="ZnMc"/>
    <property type="match status" value="1"/>
</dbReference>
<evidence type="ECO:0000256" key="5">
    <source>
        <dbReference type="ARBA" id="ARBA00022737"/>
    </source>
</evidence>
<reference evidence="7 8" key="1">
    <citation type="submission" date="2018-11" db="EMBL/GenBank/DDBJ databases">
        <title>Mesobaculum littorinae gen. nov., sp. nov., isolated from Littorina scabra that represents a novel genus of the order Rhodobacteraceae.</title>
        <authorList>
            <person name="Li F."/>
        </authorList>
    </citation>
    <scope>NUCLEOTIDE SEQUENCE [LARGE SCALE GENOMIC DNA]</scope>
    <source>
        <strain evidence="7 8">M0103</strain>
    </source>
</reference>
<dbReference type="GO" id="GO:0006508">
    <property type="term" value="P:proteolysis"/>
    <property type="evidence" value="ECO:0007669"/>
    <property type="project" value="InterPro"/>
</dbReference>
<evidence type="ECO:0000259" key="6">
    <source>
        <dbReference type="SMART" id="SM00235"/>
    </source>
</evidence>
<feature type="domain" description="Peptidase metallopeptidase" evidence="6">
    <location>
        <begin position="175"/>
        <end position="317"/>
    </location>
</feature>
<dbReference type="Gene3D" id="2.60.120.380">
    <property type="match status" value="1"/>
</dbReference>
<evidence type="ECO:0000256" key="4">
    <source>
        <dbReference type="ARBA" id="ARBA00022525"/>
    </source>
</evidence>
<dbReference type="SUPFAM" id="SSF55486">
    <property type="entry name" value="Metalloproteases ('zincins'), catalytic domain"/>
    <property type="match status" value="1"/>
</dbReference>
<protein>
    <recommendedName>
        <fullName evidence="6">Peptidase metallopeptidase domain-containing protein</fullName>
    </recommendedName>
</protein>
<dbReference type="Proteomes" id="UP000285908">
    <property type="component" value="Unassembled WGS sequence"/>
</dbReference>
<evidence type="ECO:0000256" key="3">
    <source>
        <dbReference type="ARBA" id="ARBA00009490"/>
    </source>
</evidence>
<dbReference type="GO" id="GO:0005509">
    <property type="term" value="F:calcium ion binding"/>
    <property type="evidence" value="ECO:0007669"/>
    <property type="project" value="InterPro"/>
</dbReference>
<dbReference type="InterPro" id="IPR050557">
    <property type="entry name" value="RTX_toxin/Mannuronan_C5-epim"/>
</dbReference>
<dbReference type="SUPFAM" id="SSF89260">
    <property type="entry name" value="Collagen-binding domain"/>
    <property type="match status" value="1"/>
</dbReference>
<keyword evidence="4" id="KW-0964">Secreted</keyword>
<dbReference type="PANTHER" id="PTHR38340">
    <property type="entry name" value="S-LAYER PROTEIN"/>
    <property type="match status" value="1"/>
</dbReference>
<dbReference type="GO" id="GO:0005615">
    <property type="term" value="C:extracellular space"/>
    <property type="evidence" value="ECO:0007669"/>
    <property type="project" value="InterPro"/>
</dbReference>
<evidence type="ECO:0000313" key="8">
    <source>
        <dbReference type="Proteomes" id="UP000285908"/>
    </source>
</evidence>
<dbReference type="GO" id="GO:0008270">
    <property type="term" value="F:zinc ion binding"/>
    <property type="evidence" value="ECO:0007669"/>
    <property type="project" value="InterPro"/>
</dbReference>
<evidence type="ECO:0000256" key="1">
    <source>
        <dbReference type="ARBA" id="ARBA00001913"/>
    </source>
</evidence>
<dbReference type="RefSeq" id="WP_127907220.1">
    <property type="nucleotide sequence ID" value="NZ_RQXX01000004.1"/>
</dbReference>
<dbReference type="SUPFAM" id="SSF51120">
    <property type="entry name" value="beta-Roll"/>
    <property type="match status" value="3"/>
</dbReference>
<name>A0A438AG86_9RHOB</name>